<dbReference type="EMBL" id="JAMFLZ010000009">
    <property type="protein sequence ID" value="MCL6296534.1"/>
    <property type="molecule type" value="Genomic_DNA"/>
</dbReference>
<keyword evidence="3" id="KW-1185">Reference proteome</keyword>
<dbReference type="Pfam" id="PF03009">
    <property type="entry name" value="GDPD"/>
    <property type="match status" value="1"/>
</dbReference>
<organism evidence="2 3">
    <name type="scientific">Jejuia spongiicola</name>
    <dbReference type="NCBI Taxonomy" id="2942207"/>
    <lineage>
        <taxon>Bacteria</taxon>
        <taxon>Pseudomonadati</taxon>
        <taxon>Bacteroidota</taxon>
        <taxon>Flavobacteriia</taxon>
        <taxon>Flavobacteriales</taxon>
        <taxon>Flavobacteriaceae</taxon>
        <taxon>Jejuia</taxon>
    </lineage>
</organism>
<proteinExistence type="predicted"/>
<comment type="caution">
    <text evidence="2">The sequence shown here is derived from an EMBL/GenBank/DDBJ whole genome shotgun (WGS) entry which is preliminary data.</text>
</comment>
<name>A0ABT0QHR5_9FLAO</name>
<dbReference type="InterPro" id="IPR017946">
    <property type="entry name" value="PLC-like_Pdiesterase_TIM-brl"/>
</dbReference>
<evidence type="ECO:0000259" key="1">
    <source>
        <dbReference type="PROSITE" id="PS51704"/>
    </source>
</evidence>
<evidence type="ECO:0000313" key="3">
    <source>
        <dbReference type="Proteomes" id="UP001165381"/>
    </source>
</evidence>
<evidence type="ECO:0000313" key="2">
    <source>
        <dbReference type="EMBL" id="MCL6296534.1"/>
    </source>
</evidence>
<reference evidence="2" key="1">
    <citation type="submission" date="2022-05" db="EMBL/GenBank/DDBJ databases">
        <authorList>
            <person name="Park J.-S."/>
        </authorList>
    </citation>
    <scope>NUCLEOTIDE SEQUENCE</scope>
    <source>
        <strain evidence="2">2012CJ34-3</strain>
    </source>
</reference>
<dbReference type="RefSeq" id="WP_249973908.1">
    <property type="nucleotide sequence ID" value="NZ_JAMFLZ010000009.1"/>
</dbReference>
<dbReference type="PROSITE" id="PS51704">
    <property type="entry name" value="GP_PDE"/>
    <property type="match status" value="1"/>
</dbReference>
<feature type="domain" description="GP-PDE" evidence="1">
    <location>
        <begin position="27"/>
        <end position="291"/>
    </location>
</feature>
<dbReference type="Gene3D" id="3.20.20.190">
    <property type="entry name" value="Phosphatidylinositol (PI) phosphodiesterase"/>
    <property type="match status" value="1"/>
</dbReference>
<accession>A0ABT0QHR5</accession>
<dbReference type="PANTHER" id="PTHR46211:SF14">
    <property type="entry name" value="GLYCEROPHOSPHODIESTER PHOSPHODIESTERASE"/>
    <property type="match status" value="1"/>
</dbReference>
<protein>
    <submittedName>
        <fullName evidence="2">Glycerophosphodiester phosphodiesterase</fullName>
    </submittedName>
</protein>
<dbReference type="PANTHER" id="PTHR46211">
    <property type="entry name" value="GLYCEROPHOSPHORYL DIESTER PHOSPHODIESTERASE"/>
    <property type="match status" value="1"/>
</dbReference>
<gene>
    <name evidence="2" type="ORF">M3P09_16115</name>
</gene>
<dbReference type="InterPro" id="IPR030395">
    <property type="entry name" value="GP_PDE_dom"/>
</dbReference>
<dbReference type="SUPFAM" id="SSF51695">
    <property type="entry name" value="PLC-like phosphodiesterases"/>
    <property type="match status" value="1"/>
</dbReference>
<sequence>MMNNKLKLIFFYFLLFFVMECESTKIIEIQGHRGCRGLMPENTLEAFKKAIELGVHTIELDVAISKDNIVVVSHEPFMSRTTCLDMNGFEIAEDYDKKYNLYQMTFDSIKQFDCGTKFHPRFTKQQKLKTYKPSLDEVIKTSKKLNPKIKFNIEVKSKPSFDGIFTPSPKDFVALVLRVVNDNQVFKTTNIQSFDLRVLEETKKQSPKMKVALLIGANEDVFGKLSSMSFLPEIISPDYKLLNDKLVRDLKTKNFQVIPWTVNSVEDLKKVIELNVDGIITDYPDRLINLLYK</sequence>
<dbReference type="Proteomes" id="UP001165381">
    <property type="component" value="Unassembled WGS sequence"/>
</dbReference>